<protein>
    <submittedName>
        <fullName evidence="8">Outer membrane lipoprotein</fullName>
    </submittedName>
</protein>
<comment type="similarity">
    <text evidence="7">Belongs to the rhizobiaceae omp10 lipoprotein family.</text>
</comment>
<evidence type="ECO:0000313" key="9">
    <source>
        <dbReference type="Proteomes" id="UP000057213"/>
    </source>
</evidence>
<dbReference type="PROSITE" id="PS51257">
    <property type="entry name" value="PROKAR_LIPOPROTEIN"/>
    <property type="match status" value="1"/>
</dbReference>
<keyword evidence="9" id="KW-1185">Reference proteome</keyword>
<proteinExistence type="inferred from homology"/>
<keyword evidence="3" id="KW-0472">Membrane</keyword>
<evidence type="ECO:0000313" key="8">
    <source>
        <dbReference type="EMBL" id="ALE04127.1"/>
    </source>
</evidence>
<sequence>MKRTYSILSLTITVFILTACGILQDYKRYFPLQNIPKGIDGEWIDTNGIVSSFHNGIFETRAVDTEEKLSEGTYNYVGTKHVAIEIRSIIRGTISRADCTVSNDVMRLFCTSNAGLEFSLKRKMK</sequence>
<evidence type="ECO:0000256" key="5">
    <source>
        <dbReference type="ARBA" id="ARBA00023237"/>
    </source>
</evidence>
<dbReference type="OrthoDB" id="7889062at2"/>
<keyword evidence="5" id="KW-0998">Cell outer membrane</keyword>
<keyword evidence="4" id="KW-0564">Palmitate</keyword>
<dbReference type="EMBL" id="CP010401">
    <property type="protein sequence ID" value="ALE04127.1"/>
    <property type="molecule type" value="Genomic_DNA"/>
</dbReference>
<evidence type="ECO:0000256" key="1">
    <source>
        <dbReference type="ARBA" id="ARBA00004459"/>
    </source>
</evidence>
<dbReference type="PATRIC" id="fig|1318743.3.peg.1328"/>
<dbReference type="KEGG" id="banc:PU02_1313"/>
<organism evidence="8 9">
    <name type="scientific">Bartonella ancashensis</name>
    <dbReference type="NCBI Taxonomy" id="1318743"/>
    <lineage>
        <taxon>Bacteria</taxon>
        <taxon>Pseudomonadati</taxon>
        <taxon>Pseudomonadota</taxon>
        <taxon>Alphaproteobacteria</taxon>
        <taxon>Hyphomicrobiales</taxon>
        <taxon>Bartonellaceae</taxon>
        <taxon>Bartonella</taxon>
    </lineage>
</organism>
<reference evidence="8 9" key="1">
    <citation type="journal article" date="2015" name="Genome Announc.">
        <title>Complete Genome Sequence of Bartonella ancashensis Strain 20.00, Isolated from the Blood of a Patient with Verruga Peruana.</title>
        <authorList>
            <person name="Hang J."/>
            <person name="Mullins K.E."/>
            <person name="Clifford R.J."/>
            <person name="Onmus-Leone F."/>
            <person name="Yang Y."/>
            <person name="Jiang J."/>
            <person name="Leguia M."/>
            <person name="Kasper M.R."/>
            <person name="Maguina C."/>
            <person name="Lesho E.P."/>
            <person name="Jarman R.G."/>
            <person name="Richards A.L."/>
            <person name="Blazes D."/>
        </authorList>
    </citation>
    <scope>NUCLEOTIDE SEQUENCE [LARGE SCALE GENOMIC DNA]</scope>
    <source>
        <strain evidence="8 9">20.00</strain>
    </source>
</reference>
<keyword evidence="2" id="KW-0732">Signal</keyword>
<comment type="subcellular location">
    <subcellularLocation>
        <location evidence="1">Cell outer membrane</location>
        <topology evidence="1">Lipid-anchor</topology>
    </subcellularLocation>
</comment>
<keyword evidence="6 8" id="KW-0449">Lipoprotein</keyword>
<accession>A0A0M4LKS2</accession>
<dbReference type="InterPro" id="IPR049857">
    <property type="entry name" value="Omp10-like"/>
</dbReference>
<evidence type="ECO:0000256" key="3">
    <source>
        <dbReference type="ARBA" id="ARBA00023136"/>
    </source>
</evidence>
<dbReference type="Pfam" id="PF26368">
    <property type="entry name" value="OMP10"/>
    <property type="match status" value="1"/>
</dbReference>
<name>A0A0M4LKS2_9HYPH</name>
<evidence type="ECO:0000256" key="6">
    <source>
        <dbReference type="ARBA" id="ARBA00023288"/>
    </source>
</evidence>
<evidence type="ECO:0000256" key="7">
    <source>
        <dbReference type="ARBA" id="ARBA00044505"/>
    </source>
</evidence>
<dbReference type="RefSeq" id="WP_053944558.1">
    <property type="nucleotide sequence ID" value="NZ_CP010401.1"/>
</dbReference>
<evidence type="ECO:0000256" key="2">
    <source>
        <dbReference type="ARBA" id="ARBA00022729"/>
    </source>
</evidence>
<dbReference type="Proteomes" id="UP000057213">
    <property type="component" value="Chromosome"/>
</dbReference>
<dbReference type="AlphaFoldDB" id="A0A0M4LKS2"/>
<gene>
    <name evidence="8" type="ORF">PU02_1313</name>
</gene>
<evidence type="ECO:0000256" key="4">
    <source>
        <dbReference type="ARBA" id="ARBA00023139"/>
    </source>
</evidence>